<dbReference type="PANTHER" id="PTHR32057:SF14">
    <property type="entry name" value="PROTEIN ADENYLYLTRANSFERASE SELO, MITOCHONDRIAL"/>
    <property type="match status" value="1"/>
</dbReference>
<evidence type="ECO:0000256" key="1">
    <source>
        <dbReference type="ARBA" id="ARBA00009747"/>
    </source>
</evidence>
<dbReference type="Pfam" id="PF02696">
    <property type="entry name" value="SelO"/>
    <property type="match status" value="1"/>
</dbReference>
<feature type="binding site" evidence="8">
    <location>
        <position position="227"/>
    </location>
    <ligand>
        <name>ATP</name>
        <dbReference type="ChEBI" id="CHEBI:30616"/>
    </ligand>
</feature>
<evidence type="ECO:0000256" key="7">
    <source>
        <dbReference type="ARBA" id="ARBA00022842"/>
    </source>
</evidence>
<dbReference type="GO" id="GO:0005524">
    <property type="term" value="F:ATP binding"/>
    <property type="evidence" value="ECO:0007669"/>
    <property type="project" value="UniProtKB-UniRule"/>
</dbReference>
<feature type="binding site" evidence="8">
    <location>
        <position position="220"/>
    </location>
    <ligand>
        <name>ATP</name>
        <dbReference type="ChEBI" id="CHEBI:30616"/>
    </ligand>
</feature>
<feature type="binding site" evidence="8">
    <location>
        <position position="311"/>
    </location>
    <ligand>
        <name>ATP</name>
        <dbReference type="ChEBI" id="CHEBI:30616"/>
    </ligand>
</feature>
<keyword evidence="6 8" id="KW-0067">ATP-binding</keyword>
<feature type="binding site" evidence="8">
    <location>
        <position position="154"/>
    </location>
    <ligand>
        <name>ATP</name>
        <dbReference type="ChEBI" id="CHEBI:30616"/>
    </ligand>
</feature>
<evidence type="ECO:0000313" key="11">
    <source>
        <dbReference type="Proteomes" id="UP000092484"/>
    </source>
</evidence>
<accession>A0A1A7BG72</accession>
<keyword evidence="2 8" id="KW-0808">Transferase</keyword>
<dbReference type="AlphaFoldDB" id="A0A1A7BG72"/>
<protein>
    <recommendedName>
        <fullName evidence="8">Protein nucleotidyltransferase YdiU</fullName>
        <ecNumber evidence="8">2.7.7.-</ecNumber>
    </recommendedName>
    <alternativeName>
        <fullName evidence="8">Protein adenylyltransferase YdiU</fullName>
        <ecNumber evidence="8">2.7.7.108</ecNumber>
    </alternativeName>
    <alternativeName>
        <fullName evidence="8">Protein uridylyltransferase YdiU</fullName>
        <ecNumber evidence="8">2.7.7.-</ecNumber>
    </alternativeName>
</protein>
<evidence type="ECO:0000256" key="4">
    <source>
        <dbReference type="ARBA" id="ARBA00022723"/>
    </source>
</evidence>
<dbReference type="InterPro" id="IPR003846">
    <property type="entry name" value="SelO"/>
</dbReference>
<dbReference type="GO" id="GO:0000287">
    <property type="term" value="F:magnesium ion binding"/>
    <property type="evidence" value="ECO:0007669"/>
    <property type="project" value="UniProtKB-UniRule"/>
</dbReference>
<comment type="catalytic activity">
    <reaction evidence="8">
        <text>L-histidyl-[protein] + UTP = N(tele)-(5'-uridylyl)-L-histidyl-[protein] + diphosphate</text>
        <dbReference type="Rhea" id="RHEA:83891"/>
        <dbReference type="Rhea" id="RHEA-COMP:9745"/>
        <dbReference type="Rhea" id="RHEA-COMP:20239"/>
        <dbReference type="ChEBI" id="CHEBI:29979"/>
        <dbReference type="ChEBI" id="CHEBI:33019"/>
        <dbReference type="ChEBI" id="CHEBI:46398"/>
        <dbReference type="ChEBI" id="CHEBI:233474"/>
    </reaction>
</comment>
<gene>
    <name evidence="8" type="primary">ydiU</name>
    <name evidence="8" type="synonym">selO</name>
    <name evidence="10" type="ORF">I603_0981</name>
</gene>
<dbReference type="PATRIC" id="fig|1300349.4.peg.977"/>
<feature type="binding site" evidence="8">
    <location>
        <position position="166"/>
    </location>
    <ligand>
        <name>ATP</name>
        <dbReference type="ChEBI" id="CHEBI:30616"/>
    </ligand>
</feature>
<keyword evidence="5 8" id="KW-0547">Nucleotide-binding</keyword>
<evidence type="ECO:0000256" key="2">
    <source>
        <dbReference type="ARBA" id="ARBA00022679"/>
    </source>
</evidence>
<dbReference type="Proteomes" id="UP000092484">
    <property type="component" value="Unassembled WGS sequence"/>
</dbReference>
<feature type="binding site" evidence="8">
    <location>
        <position position="133"/>
    </location>
    <ligand>
        <name>ATP</name>
        <dbReference type="ChEBI" id="CHEBI:30616"/>
    </ligand>
</feature>
<feature type="binding site" evidence="8">
    <location>
        <position position="131"/>
    </location>
    <ligand>
        <name>ATP</name>
        <dbReference type="ChEBI" id="CHEBI:30616"/>
    </ligand>
</feature>
<name>A0A1A7BG72_9SPHN</name>
<dbReference type="EC" id="2.7.7.-" evidence="8"/>
<dbReference type="GO" id="GO:0030145">
    <property type="term" value="F:manganese ion binding"/>
    <property type="evidence" value="ECO:0007669"/>
    <property type="project" value="UniProtKB-UniRule"/>
</dbReference>
<comment type="caution">
    <text evidence="10">The sequence shown here is derived from an EMBL/GenBank/DDBJ whole genome shotgun (WGS) entry which is preliminary data.</text>
</comment>
<feature type="binding site" evidence="8">
    <location>
        <position position="311"/>
    </location>
    <ligand>
        <name>Mg(2+)</name>
        <dbReference type="ChEBI" id="CHEBI:18420"/>
    </ligand>
</feature>
<keyword evidence="8" id="KW-0464">Manganese</keyword>
<organism evidence="10 11">
    <name type="scientific">Erythrobacter dokdonensis DSW-74</name>
    <dbReference type="NCBI Taxonomy" id="1300349"/>
    <lineage>
        <taxon>Bacteria</taxon>
        <taxon>Pseudomonadati</taxon>
        <taxon>Pseudomonadota</taxon>
        <taxon>Alphaproteobacteria</taxon>
        <taxon>Sphingomonadales</taxon>
        <taxon>Erythrobacteraceae</taxon>
        <taxon>Erythrobacter/Porphyrobacter group</taxon>
        <taxon>Erythrobacter</taxon>
    </lineage>
</organism>
<evidence type="ECO:0000256" key="9">
    <source>
        <dbReference type="SAM" id="MobiDB-lite"/>
    </source>
</evidence>
<proteinExistence type="inferred from homology"/>
<sequence length="504" mass="55687">MCGHERRYSLNPVRHGTRPRQRLARRRACPHYRGMSDAVQHPTSSQSYRGDPAILALAPWLGHGVAPAPFPETRIRFRNDRAAASVGLASLDDAAWAAHFGRFAPLPDNLPEPLALKYHGHQFRVYNPEIGDGRGFLFAQMRDDRGRLMDLGTKGSGQTPYSRAGDGRLTLKGAVREILATEMLEALGVNTSKTFSVVETGERLWRNDEPSPTRSAVLVRLSHSHIRIGTFQRLLALEQADEMADLVDYCLTQFPGPPPPDDAPAREEPAIRLMHQVVERMADLAASYMVAGFVHGVLNTDNMNITGESFDYGPWRWLPQWDPGFTAAYFDHAGLYAFGRQPEALHWNCGQFAVALRLLADSPPLIAALERFGPLYMEAVARRWCWRLGVETRGTEEDTRLVSLCENAMRESGAGPDAFFFANRGGRGQADGALGEALADYTALPVAHAYWSDAAPQSMLIEEVEAIWAAIDERDDWAPLHAKVTALRRMGEAHGPAPVPAGHA</sequence>
<feature type="region of interest" description="Disordered" evidence="9">
    <location>
        <begin position="1"/>
        <end position="23"/>
    </location>
</feature>
<reference evidence="10 11" key="1">
    <citation type="submission" date="2016-06" db="EMBL/GenBank/DDBJ databases">
        <title>Genome sequence of Porphyrobacter dokdonensis DSW-74.</title>
        <authorList>
            <person name="Kim J.F."/>
            <person name="Song J.Y."/>
        </authorList>
    </citation>
    <scope>NUCLEOTIDE SEQUENCE [LARGE SCALE GENOMIC DNA]</scope>
    <source>
        <strain evidence="10 11">DSW-74</strain>
    </source>
</reference>
<dbReference type="EMBL" id="LZYB01000002">
    <property type="protein sequence ID" value="OBV11538.1"/>
    <property type="molecule type" value="Genomic_DNA"/>
</dbReference>
<comment type="similarity">
    <text evidence="1 8">Belongs to the SELO family.</text>
</comment>
<dbReference type="NCBIfam" id="NF000658">
    <property type="entry name" value="PRK00029.1"/>
    <property type="match status" value="1"/>
</dbReference>
<feature type="active site" description="Proton acceptor" evidence="8">
    <location>
        <position position="301"/>
    </location>
</feature>
<evidence type="ECO:0000256" key="3">
    <source>
        <dbReference type="ARBA" id="ARBA00022695"/>
    </source>
</evidence>
<keyword evidence="4 8" id="KW-0479">Metal-binding</keyword>
<feature type="binding site" evidence="8">
    <location>
        <position position="167"/>
    </location>
    <ligand>
        <name>ATP</name>
        <dbReference type="ChEBI" id="CHEBI:30616"/>
    </ligand>
</feature>
<comment type="catalytic activity">
    <reaction evidence="8">
        <text>L-seryl-[protein] + UTP = O-(5'-uridylyl)-L-seryl-[protein] + diphosphate</text>
        <dbReference type="Rhea" id="RHEA:64604"/>
        <dbReference type="Rhea" id="RHEA-COMP:9863"/>
        <dbReference type="Rhea" id="RHEA-COMP:16635"/>
        <dbReference type="ChEBI" id="CHEBI:29999"/>
        <dbReference type="ChEBI" id="CHEBI:33019"/>
        <dbReference type="ChEBI" id="CHEBI:46398"/>
        <dbReference type="ChEBI" id="CHEBI:156051"/>
    </reaction>
</comment>
<keyword evidence="11" id="KW-1185">Reference proteome</keyword>
<dbReference type="PANTHER" id="PTHR32057">
    <property type="entry name" value="PROTEIN ADENYLYLTRANSFERASE SELO, MITOCHONDRIAL"/>
    <property type="match status" value="1"/>
</dbReference>
<evidence type="ECO:0000256" key="8">
    <source>
        <dbReference type="HAMAP-Rule" id="MF_00692"/>
    </source>
</evidence>
<keyword evidence="7 8" id="KW-0460">Magnesium</keyword>
<feature type="binding site" evidence="8">
    <location>
        <position position="134"/>
    </location>
    <ligand>
        <name>ATP</name>
        <dbReference type="ChEBI" id="CHEBI:30616"/>
    </ligand>
</feature>
<evidence type="ECO:0000256" key="5">
    <source>
        <dbReference type="ARBA" id="ARBA00022741"/>
    </source>
</evidence>
<feature type="binding site" evidence="8">
    <location>
        <position position="302"/>
    </location>
    <ligand>
        <name>Mg(2+)</name>
        <dbReference type="ChEBI" id="CHEBI:18420"/>
    </ligand>
</feature>
<comment type="catalytic activity">
    <reaction evidence="8">
        <text>L-threonyl-[protein] + ATP = 3-O-(5'-adenylyl)-L-threonyl-[protein] + diphosphate</text>
        <dbReference type="Rhea" id="RHEA:54292"/>
        <dbReference type="Rhea" id="RHEA-COMP:11060"/>
        <dbReference type="Rhea" id="RHEA-COMP:13847"/>
        <dbReference type="ChEBI" id="CHEBI:30013"/>
        <dbReference type="ChEBI" id="CHEBI:30616"/>
        <dbReference type="ChEBI" id="CHEBI:33019"/>
        <dbReference type="ChEBI" id="CHEBI:138113"/>
        <dbReference type="EC" id="2.7.7.108"/>
    </reaction>
</comment>
<comment type="catalytic activity">
    <reaction evidence="8">
        <text>L-tyrosyl-[protein] + UTP = O-(5'-uridylyl)-L-tyrosyl-[protein] + diphosphate</text>
        <dbReference type="Rhea" id="RHEA:83887"/>
        <dbReference type="Rhea" id="RHEA-COMP:10136"/>
        <dbReference type="Rhea" id="RHEA-COMP:20238"/>
        <dbReference type="ChEBI" id="CHEBI:33019"/>
        <dbReference type="ChEBI" id="CHEBI:46398"/>
        <dbReference type="ChEBI" id="CHEBI:46858"/>
        <dbReference type="ChEBI" id="CHEBI:90602"/>
    </reaction>
</comment>
<comment type="catalytic activity">
    <reaction evidence="8">
        <text>L-seryl-[protein] + ATP = 3-O-(5'-adenylyl)-L-seryl-[protein] + diphosphate</text>
        <dbReference type="Rhea" id="RHEA:58120"/>
        <dbReference type="Rhea" id="RHEA-COMP:9863"/>
        <dbReference type="Rhea" id="RHEA-COMP:15073"/>
        <dbReference type="ChEBI" id="CHEBI:29999"/>
        <dbReference type="ChEBI" id="CHEBI:30616"/>
        <dbReference type="ChEBI" id="CHEBI:33019"/>
        <dbReference type="ChEBI" id="CHEBI:142516"/>
        <dbReference type="EC" id="2.7.7.108"/>
    </reaction>
</comment>
<keyword evidence="3 8" id="KW-0548">Nucleotidyltransferase</keyword>
<comment type="cofactor">
    <cofactor evidence="8">
        <name>Mg(2+)</name>
        <dbReference type="ChEBI" id="CHEBI:18420"/>
    </cofactor>
    <cofactor evidence="8">
        <name>Mn(2+)</name>
        <dbReference type="ChEBI" id="CHEBI:29035"/>
    </cofactor>
</comment>
<dbReference type="STRING" id="1300349.I603_0981"/>
<comment type="function">
    <text evidence="8">Nucleotidyltransferase involved in the post-translational modification of proteins. It can catalyze the addition of adenosine monophosphate (AMP) or uridine monophosphate (UMP) to a protein, resulting in modifications known as AMPylation and UMPylation.</text>
</comment>
<dbReference type="EC" id="2.7.7.108" evidence="8"/>
<evidence type="ECO:0000313" key="10">
    <source>
        <dbReference type="EMBL" id="OBV11538.1"/>
    </source>
</evidence>
<comment type="catalytic activity">
    <reaction evidence="8">
        <text>L-tyrosyl-[protein] + ATP = O-(5'-adenylyl)-L-tyrosyl-[protein] + diphosphate</text>
        <dbReference type="Rhea" id="RHEA:54288"/>
        <dbReference type="Rhea" id="RHEA-COMP:10136"/>
        <dbReference type="Rhea" id="RHEA-COMP:13846"/>
        <dbReference type="ChEBI" id="CHEBI:30616"/>
        <dbReference type="ChEBI" id="CHEBI:33019"/>
        <dbReference type="ChEBI" id="CHEBI:46858"/>
        <dbReference type="ChEBI" id="CHEBI:83624"/>
        <dbReference type="EC" id="2.7.7.108"/>
    </reaction>
</comment>
<dbReference type="GO" id="GO:0070733">
    <property type="term" value="F:AMPylase activity"/>
    <property type="evidence" value="ECO:0007669"/>
    <property type="project" value="UniProtKB-EC"/>
</dbReference>
<evidence type="ECO:0000256" key="6">
    <source>
        <dbReference type="ARBA" id="ARBA00022840"/>
    </source>
</evidence>
<dbReference type="HAMAP" id="MF_00692">
    <property type="entry name" value="SelO"/>
    <property type="match status" value="1"/>
</dbReference>